<sequence>MPQVTYPAGPFYEDAKMVPCPECYRACEWCSVYRFQVEEAGRCLSMVGPKCRLRGKKKLRDHCPMCNDTRQVQQERKLWRPAVQMEECK</sequence>
<protein>
    <submittedName>
        <fullName evidence="1">Uncharacterized protein</fullName>
    </submittedName>
</protein>
<accession>A0A0F8W5A9</accession>
<name>A0A0F8W5A9_9ZZZZ</name>
<gene>
    <name evidence="1" type="ORF">LCGC14_3110650</name>
</gene>
<dbReference type="AlphaFoldDB" id="A0A0F8W5A9"/>
<organism evidence="1">
    <name type="scientific">marine sediment metagenome</name>
    <dbReference type="NCBI Taxonomy" id="412755"/>
    <lineage>
        <taxon>unclassified sequences</taxon>
        <taxon>metagenomes</taxon>
        <taxon>ecological metagenomes</taxon>
    </lineage>
</organism>
<evidence type="ECO:0000313" key="1">
    <source>
        <dbReference type="EMBL" id="KKK51867.1"/>
    </source>
</evidence>
<proteinExistence type="predicted"/>
<reference evidence="1" key="1">
    <citation type="journal article" date="2015" name="Nature">
        <title>Complex archaea that bridge the gap between prokaryotes and eukaryotes.</title>
        <authorList>
            <person name="Spang A."/>
            <person name="Saw J.H."/>
            <person name="Jorgensen S.L."/>
            <person name="Zaremba-Niedzwiedzka K."/>
            <person name="Martijn J."/>
            <person name="Lind A.E."/>
            <person name="van Eijk R."/>
            <person name="Schleper C."/>
            <person name="Guy L."/>
            <person name="Ettema T.J."/>
        </authorList>
    </citation>
    <scope>NUCLEOTIDE SEQUENCE</scope>
</reference>
<dbReference type="EMBL" id="LAZR01067294">
    <property type="protein sequence ID" value="KKK51867.1"/>
    <property type="molecule type" value="Genomic_DNA"/>
</dbReference>
<comment type="caution">
    <text evidence="1">The sequence shown here is derived from an EMBL/GenBank/DDBJ whole genome shotgun (WGS) entry which is preliminary data.</text>
</comment>